<feature type="region of interest" description="Disordered" evidence="1">
    <location>
        <begin position="523"/>
        <end position="547"/>
    </location>
</feature>
<evidence type="ECO:0008006" key="4">
    <source>
        <dbReference type="Google" id="ProtNLM"/>
    </source>
</evidence>
<evidence type="ECO:0000256" key="1">
    <source>
        <dbReference type="SAM" id="MobiDB-lite"/>
    </source>
</evidence>
<evidence type="ECO:0000313" key="3">
    <source>
        <dbReference type="Proteomes" id="UP000765509"/>
    </source>
</evidence>
<dbReference type="EMBL" id="AVOT02050667">
    <property type="protein sequence ID" value="MBW0545705.1"/>
    <property type="molecule type" value="Genomic_DNA"/>
</dbReference>
<proteinExistence type="predicted"/>
<dbReference type="Proteomes" id="UP000765509">
    <property type="component" value="Unassembled WGS sequence"/>
</dbReference>
<gene>
    <name evidence="2" type="ORF">O181_085420</name>
</gene>
<accession>A0A9Q3FXI2</accession>
<sequence length="547" mass="62803">MSQEAQASEEKPVHQFNRGSLDVNGLHNQEGIGMESPEVKLHELLGKEFQTWQSAPATPCHKKRKIFERDSRSPDWDTPTALLPISSPKPAPVIKQYNQPLVNKVVWVDIAVDETQTYWWPGVLSYIGSLPHVTLIADSKKEFKHPKPKLLSSFKATKPFLPEFGFQPDQINPIFLQPKADRSQYPTKKALQKAFALAREKYLIYTIEEKEDLPDVSACMIQLSQESREALAAAVLSQDDTSRDSTSSNSEEEEQQTLDAQKDSLDDIFDQPDAELQIPGEVILSKMKPKSDYWPAQVIEYAGLKPLHRRGFKKRIPLKEKYYRIEFCDQEILDVPRSFFLTTDQEEFYQVEVGKLSTIDVSFEDLIPEIEEQVHLLDLVIQGRSADPILMKKHKNFLENPKTRGRIPNDVKYGKYCEDVLQKVGEYIKERYLSSTSINYHLDGQFLKLSESEKTQYIFDILVPELIWLITVQQYASDAKEELPENASTEEIWEYAQKAAAEDIQEADLVDKVMGLRIRKKAMGDQEDEKAKCIERKTSNSQRKTQA</sequence>
<organism evidence="2 3">
    <name type="scientific">Austropuccinia psidii MF-1</name>
    <dbReference type="NCBI Taxonomy" id="1389203"/>
    <lineage>
        <taxon>Eukaryota</taxon>
        <taxon>Fungi</taxon>
        <taxon>Dikarya</taxon>
        <taxon>Basidiomycota</taxon>
        <taxon>Pucciniomycotina</taxon>
        <taxon>Pucciniomycetes</taxon>
        <taxon>Pucciniales</taxon>
        <taxon>Sphaerophragmiaceae</taxon>
        <taxon>Austropuccinia</taxon>
    </lineage>
</organism>
<reference evidence="2" key="1">
    <citation type="submission" date="2021-03" db="EMBL/GenBank/DDBJ databases">
        <title>Draft genome sequence of rust myrtle Austropuccinia psidii MF-1, a brazilian biotype.</title>
        <authorList>
            <person name="Quecine M.C."/>
            <person name="Pachon D.M.R."/>
            <person name="Bonatelli M.L."/>
            <person name="Correr F.H."/>
            <person name="Franceschini L.M."/>
            <person name="Leite T.F."/>
            <person name="Margarido G.R.A."/>
            <person name="Almeida C.A."/>
            <person name="Ferrarezi J.A."/>
            <person name="Labate C.A."/>
        </authorList>
    </citation>
    <scope>NUCLEOTIDE SEQUENCE</scope>
    <source>
        <strain evidence="2">MF-1</strain>
    </source>
</reference>
<keyword evidence="3" id="KW-1185">Reference proteome</keyword>
<dbReference type="OrthoDB" id="2505887at2759"/>
<evidence type="ECO:0000313" key="2">
    <source>
        <dbReference type="EMBL" id="MBW0545705.1"/>
    </source>
</evidence>
<name>A0A9Q3FXI2_9BASI</name>
<feature type="compositionally biased region" description="Basic and acidic residues" evidence="1">
    <location>
        <begin position="529"/>
        <end position="538"/>
    </location>
</feature>
<feature type="region of interest" description="Disordered" evidence="1">
    <location>
        <begin position="232"/>
        <end position="260"/>
    </location>
</feature>
<dbReference type="AlphaFoldDB" id="A0A9Q3FXI2"/>
<protein>
    <recommendedName>
        <fullName evidence="4">PWWP domain-containing protein</fullName>
    </recommendedName>
</protein>
<feature type="region of interest" description="Disordered" evidence="1">
    <location>
        <begin position="1"/>
        <end position="31"/>
    </location>
</feature>
<comment type="caution">
    <text evidence="2">The sequence shown here is derived from an EMBL/GenBank/DDBJ whole genome shotgun (WGS) entry which is preliminary data.</text>
</comment>